<dbReference type="PROSITE" id="PS50157">
    <property type="entry name" value="ZINC_FINGER_C2H2_2"/>
    <property type="match status" value="1"/>
</dbReference>
<feature type="domain" description="CCHC-type" evidence="4">
    <location>
        <begin position="1832"/>
        <end position="1846"/>
    </location>
</feature>
<sequence length="2096" mass="235422">MHAGEQFFMCIDANAGPGVPDGMCVFNPGFRHSSGTPLLREFLEEFDLCLPITSEAHIGTVTTWTSPDDGEYTIDFVAIPRTWQAACHYSCVLQEFDLANVNIDHSAAAIELQWAQTSATLPKSHTAPEVFDRTKIGKDIDTLLQQPIQCTWQEDVETQANKIASHFRTQLASSYPQNKHKPKKPYVSDSLWNLRLRKIATRRDLRQCRRLLRRETVARIFSAWRNGPDQKGAADLSFNYGTSLRIIGLRKYVEFATIAKQLRQDLKQSKQQNLQEVLQQVDPATPASRIQQLLKPFKGPSNKLRQGLAPLPLIKDEKGEFCRTAEDALQRWITFFGEMEGGAKTTQQEQWTRWRSNLQSFLQHELAIPVEEIPTLCDLEHACRRSAAGKATGLDAIPSEICKFCPRAVALQLYSLMLKTCTHGHEALAHKGGILLPIWKGKQLKDQCSAFRSILLSSCLGKVMHKAVRTKQLDLYQQFLHHQQLGGRRGTPVTLGCHQVRAFQRLCVSKGQPSALLFIDLQEAFYRVLRPLVVDGPVDDESVAAMAARIDLDDGFLHDLHAALQQPCALEEAGIPSHLRRAIRALHTDTFFKLPMQTDQVVTQIGTRPGDSFADVIFGFLMAKVLRKFQQAMDAEGLLMQLPEADSLSFEGIASEAKVSFVGPCWMDDLCVCLTAAMNEQLHSAVGFATGVILDIFKGYAMTPNLQPGKTAILFSPRGPGTTRMKRKMFGPTADGHFLSLGEHHPYRVPLVTEYTHLGGKVHFSTKLRKEIKTRLGQAHQEFNRHRKLLYQNRHFQMDKKRELFHSLILSRLLFGAETWTFPDQKTKDCLHGGIMKLLKRLLCCPGHSPISDEEVLYRTGMPSPTTMLRLRRLRYLGSLFEVGDTACWGLLNQDYEWLSLVKDDFRWLWHQLHHCCNLGDPAAHMPRWFEVIQFHRGYWKRLLRRAAEHSIGVQTREFFVATAHLRFLEHLCQGGFIHPDKQESFEDRMHPQAYGCMRCQKAFRSLGGEGAHMHRTHGEVHPVRHLMGSTQCAACLTEYFTMGKLKMHLIRSTACRITLIGRGNHEPAQPGLGSTEDTERWSRWDNRLPPLAAAGPRLPDVPGSDFDTEHRELYEEIVLGILDIDTDDFEAFARSCIQKYPISWTRCRLTLLEVHQQCATGFLDVSTTHMDSCMAALHRLSHEAAWPFLAQLHCASSPSVPLQEELDRRIQVAQIVQARPKIPRQLGRERVFLHAFSGRRRAGDLQHYLEAAFARNADGVLLHVVSMDVVIDKEWGDACRSATRDFWLQGALSGFVQGGLCGPPCETWSQARFVNENAGEERQPRPLRSLEWLWGLPSLSLREQGQVAVGNELLVFSIDLLICLARSEGIGVLEHPGEPADETKPSIWRLPIIQILRQLPGFEFVDFAQGLLGAKSPKPTRFLTPNMDSLPTFLHKHRLCPDLPRTAAIGKTAEGQWATTSLKEYPPALNRVSKWRDEIRDWRKLNCFATAEEWQVWRPGAGPVELQESAPAPKTPRLYSTHLRISALGGRRGLRMSGTTTGGDGDQPTVPGTPNASLSHLPWTMIPSFRPGDTDINEYTKKLEFLASLWPPEHLSHLAPRAAMMCEGSSFKRVMRLDPAKLKVNTTDGVKLLVTTLGGIWGKSNLEEKFERFERAIYTTVQRADESHDSYMARHDFQFEELLQMGVSFADIRAYILLRNSGLGSEDKKKLIVDSHGNLEYQAIVSALKLLGSKFFHEVQAGSKFPNRVKTYDVNAVFDEDSGSGFPEDDHVFMGETWDESEIAYDDNDPDAIVCMQFEESLVDALQSDADLAACYNTYLDARKRILESECRRCGAKGHWKAECPLNRASTPNPNAAAASNAGAFTGAIVTGDAHGVEDDMILVTEAPHMHAQVSKGLHSFVHMVQVSESSVPSPTALARLVNSLKSRLSPPRPDLKVPTTAMIQPDLTMDVHFVSHGPFGIVDLGASQTVIGQQQVSDLMQSLPKDVADQTQRVPCDTVFRFGNSSTVVCQYALLVPLAKWRVKICVVKSQTPFLISNNVFRTLGARIDTDQDAVFFSKIQIHMPLKLSEKKLYLLDFCELIRRSAQAGGQVSE</sequence>
<evidence type="ECO:0000256" key="1">
    <source>
        <dbReference type="PROSITE-ProRule" id="PRU00042"/>
    </source>
</evidence>
<protein>
    <submittedName>
        <fullName evidence="6">RNase H type-1 domain-containing protein</fullName>
    </submittedName>
</protein>
<dbReference type="PANTHER" id="PTHR47027">
    <property type="entry name" value="REVERSE TRANSCRIPTASE DOMAIN-CONTAINING PROTEIN"/>
    <property type="match status" value="1"/>
</dbReference>
<keyword evidence="1" id="KW-0862">Zinc</keyword>
<keyword evidence="1" id="KW-0863">Zinc-finger</keyword>
<dbReference type="SMART" id="SM00343">
    <property type="entry name" value="ZnF_C2HC"/>
    <property type="match status" value="1"/>
</dbReference>
<dbReference type="PROSITE" id="PS00028">
    <property type="entry name" value="ZINC_FINGER_C2H2_1"/>
    <property type="match status" value="1"/>
</dbReference>
<name>A0A9P1G7S6_9DINO</name>
<gene>
    <name evidence="5" type="ORF">C1SCF055_LOCUS28748</name>
</gene>
<dbReference type="EMBL" id="CAMXCT010003168">
    <property type="protein sequence ID" value="CAI4002831.1"/>
    <property type="molecule type" value="Genomic_DNA"/>
</dbReference>
<dbReference type="GO" id="GO:0008270">
    <property type="term" value="F:zinc ion binding"/>
    <property type="evidence" value="ECO:0007669"/>
    <property type="project" value="UniProtKB-KW"/>
</dbReference>
<keyword evidence="1" id="KW-0479">Metal-binding</keyword>
<proteinExistence type="predicted"/>
<dbReference type="EMBL" id="CAMXCT030003168">
    <property type="protein sequence ID" value="CAL4790143.1"/>
    <property type="molecule type" value="Genomic_DNA"/>
</dbReference>
<feature type="non-terminal residue" evidence="5">
    <location>
        <position position="2096"/>
    </location>
</feature>
<dbReference type="PROSITE" id="PS50158">
    <property type="entry name" value="ZF_CCHC"/>
    <property type="match status" value="1"/>
</dbReference>
<evidence type="ECO:0000313" key="5">
    <source>
        <dbReference type="EMBL" id="CAI4002831.1"/>
    </source>
</evidence>
<comment type="caution">
    <text evidence="5">The sequence shown here is derived from an EMBL/GenBank/DDBJ whole genome shotgun (WGS) entry which is preliminary data.</text>
</comment>
<evidence type="ECO:0000313" key="6">
    <source>
        <dbReference type="EMBL" id="CAL4790143.1"/>
    </source>
</evidence>
<dbReference type="InterPro" id="IPR013087">
    <property type="entry name" value="Znf_C2H2_type"/>
</dbReference>
<feature type="region of interest" description="Disordered" evidence="2">
    <location>
        <begin position="1538"/>
        <end position="1558"/>
    </location>
</feature>
<dbReference type="GO" id="GO:0003676">
    <property type="term" value="F:nucleic acid binding"/>
    <property type="evidence" value="ECO:0007669"/>
    <property type="project" value="InterPro"/>
</dbReference>
<evidence type="ECO:0000313" key="7">
    <source>
        <dbReference type="Proteomes" id="UP001152797"/>
    </source>
</evidence>
<reference evidence="6 7" key="2">
    <citation type="submission" date="2024-05" db="EMBL/GenBank/DDBJ databases">
        <authorList>
            <person name="Chen Y."/>
            <person name="Shah S."/>
            <person name="Dougan E. K."/>
            <person name="Thang M."/>
            <person name="Chan C."/>
        </authorList>
    </citation>
    <scope>NUCLEOTIDE SEQUENCE [LARGE SCALE GENOMIC DNA]</scope>
</reference>
<dbReference type="OrthoDB" id="415871at2759"/>
<evidence type="ECO:0000256" key="2">
    <source>
        <dbReference type="SAM" id="MobiDB-lite"/>
    </source>
</evidence>
<reference evidence="5" key="1">
    <citation type="submission" date="2022-10" db="EMBL/GenBank/DDBJ databases">
        <authorList>
            <person name="Chen Y."/>
            <person name="Dougan E. K."/>
            <person name="Chan C."/>
            <person name="Rhodes N."/>
            <person name="Thang M."/>
        </authorList>
    </citation>
    <scope>NUCLEOTIDE SEQUENCE</scope>
</reference>
<dbReference type="Proteomes" id="UP001152797">
    <property type="component" value="Unassembled WGS sequence"/>
</dbReference>
<accession>A0A9P1G7S6</accession>
<dbReference type="SUPFAM" id="SSF57756">
    <property type="entry name" value="Retrovirus zinc finger-like domains"/>
    <property type="match status" value="1"/>
</dbReference>
<dbReference type="InterPro" id="IPR001878">
    <property type="entry name" value="Znf_CCHC"/>
</dbReference>
<evidence type="ECO:0000259" key="4">
    <source>
        <dbReference type="PROSITE" id="PS50158"/>
    </source>
</evidence>
<feature type="domain" description="C2H2-type" evidence="3">
    <location>
        <begin position="995"/>
        <end position="1023"/>
    </location>
</feature>
<keyword evidence="7" id="KW-1185">Reference proteome</keyword>
<dbReference type="EMBL" id="CAMXCT020003168">
    <property type="protein sequence ID" value="CAL1156206.1"/>
    <property type="molecule type" value="Genomic_DNA"/>
</dbReference>
<evidence type="ECO:0000259" key="3">
    <source>
        <dbReference type="PROSITE" id="PS50157"/>
    </source>
</evidence>
<dbReference type="PANTHER" id="PTHR47027:SF20">
    <property type="entry name" value="REVERSE TRANSCRIPTASE-LIKE PROTEIN WITH RNA-DIRECTED DNA POLYMERASE DOMAIN"/>
    <property type="match status" value="1"/>
</dbReference>
<dbReference type="InterPro" id="IPR036875">
    <property type="entry name" value="Znf_CCHC_sf"/>
</dbReference>
<organism evidence="5">
    <name type="scientific">Cladocopium goreaui</name>
    <dbReference type="NCBI Taxonomy" id="2562237"/>
    <lineage>
        <taxon>Eukaryota</taxon>
        <taxon>Sar</taxon>
        <taxon>Alveolata</taxon>
        <taxon>Dinophyceae</taxon>
        <taxon>Suessiales</taxon>
        <taxon>Symbiodiniaceae</taxon>
        <taxon>Cladocopium</taxon>
    </lineage>
</organism>
<dbReference type="Pfam" id="PF00098">
    <property type="entry name" value="zf-CCHC"/>
    <property type="match status" value="1"/>
</dbReference>